<dbReference type="Proteomes" id="UP000006038">
    <property type="component" value="Chromosome 8"/>
</dbReference>
<keyword evidence="2" id="KW-1185">Reference proteome</keyword>
<evidence type="ECO:0000313" key="1">
    <source>
        <dbReference type="EnsemblPlants" id="OB08G10300.1"/>
    </source>
</evidence>
<proteinExistence type="predicted"/>
<dbReference type="HOGENOM" id="CLU_2871249_0_0_1"/>
<evidence type="ECO:0000313" key="2">
    <source>
        <dbReference type="Proteomes" id="UP000006038"/>
    </source>
</evidence>
<reference evidence="1" key="1">
    <citation type="journal article" date="2013" name="Nat. Commun.">
        <title>Whole-genome sequencing of Oryza brachyantha reveals mechanisms underlying Oryza genome evolution.</title>
        <authorList>
            <person name="Chen J."/>
            <person name="Huang Q."/>
            <person name="Gao D."/>
            <person name="Wang J."/>
            <person name="Lang Y."/>
            <person name="Liu T."/>
            <person name="Li B."/>
            <person name="Bai Z."/>
            <person name="Luis Goicoechea J."/>
            <person name="Liang C."/>
            <person name="Chen C."/>
            <person name="Zhang W."/>
            <person name="Sun S."/>
            <person name="Liao Y."/>
            <person name="Zhang X."/>
            <person name="Yang L."/>
            <person name="Song C."/>
            <person name="Wang M."/>
            <person name="Shi J."/>
            <person name="Liu G."/>
            <person name="Liu J."/>
            <person name="Zhou H."/>
            <person name="Zhou W."/>
            <person name="Yu Q."/>
            <person name="An N."/>
            <person name="Chen Y."/>
            <person name="Cai Q."/>
            <person name="Wang B."/>
            <person name="Liu B."/>
            <person name="Min J."/>
            <person name="Huang Y."/>
            <person name="Wu H."/>
            <person name="Li Z."/>
            <person name="Zhang Y."/>
            <person name="Yin Y."/>
            <person name="Song W."/>
            <person name="Jiang J."/>
            <person name="Jackson S.A."/>
            <person name="Wing R.A."/>
            <person name="Wang J."/>
            <person name="Chen M."/>
        </authorList>
    </citation>
    <scope>NUCLEOTIDE SEQUENCE [LARGE SCALE GENOMIC DNA]</scope>
    <source>
        <strain evidence="1">cv. IRGC 101232</strain>
    </source>
</reference>
<name>J3MPK1_ORYBR</name>
<dbReference type="AlphaFoldDB" id="J3MPK1"/>
<evidence type="ECO:0008006" key="3">
    <source>
        <dbReference type="Google" id="ProtNLM"/>
    </source>
</evidence>
<dbReference type="Gramene" id="OB08G10300.1">
    <property type="protein sequence ID" value="OB08G10300.1"/>
    <property type="gene ID" value="OB08G10300"/>
</dbReference>
<dbReference type="EnsemblPlants" id="OB08G10300.1">
    <property type="protein sequence ID" value="OB08G10300.1"/>
    <property type="gene ID" value="OB08G10300"/>
</dbReference>
<accession>J3MPK1</accession>
<reference evidence="1" key="2">
    <citation type="submission" date="2013-04" db="UniProtKB">
        <authorList>
            <consortium name="EnsemblPlants"/>
        </authorList>
    </citation>
    <scope>IDENTIFICATION</scope>
</reference>
<organism evidence="1">
    <name type="scientific">Oryza brachyantha</name>
    <name type="common">malo sina</name>
    <dbReference type="NCBI Taxonomy" id="4533"/>
    <lineage>
        <taxon>Eukaryota</taxon>
        <taxon>Viridiplantae</taxon>
        <taxon>Streptophyta</taxon>
        <taxon>Embryophyta</taxon>
        <taxon>Tracheophyta</taxon>
        <taxon>Spermatophyta</taxon>
        <taxon>Magnoliopsida</taxon>
        <taxon>Liliopsida</taxon>
        <taxon>Poales</taxon>
        <taxon>Poaceae</taxon>
        <taxon>BOP clade</taxon>
        <taxon>Oryzoideae</taxon>
        <taxon>Oryzeae</taxon>
        <taxon>Oryzinae</taxon>
        <taxon>Oryza</taxon>
    </lineage>
</organism>
<sequence>MVDELGAGVSGWRAGAQMATVVAADELGGGRRWLAGGASMVGDGLGGGKLTEPGAEGVVGVTRF</sequence>
<protein>
    <recommendedName>
        <fullName evidence="3">DUF834 domain-containing protein</fullName>
    </recommendedName>
</protein>